<keyword evidence="4" id="KW-0808">Transferase</keyword>
<dbReference type="Proteomes" id="UP000281549">
    <property type="component" value="Unassembled WGS sequence"/>
</dbReference>
<reference evidence="7" key="2">
    <citation type="journal article" date="2018" name="Nat. Microbiol.">
        <title>Leveraging single-cell genomics to expand the fungal tree of life.</title>
        <authorList>
            <person name="Ahrendt S.R."/>
            <person name="Quandt C.A."/>
            <person name="Ciobanu D."/>
            <person name="Clum A."/>
            <person name="Salamov A."/>
            <person name="Andreopoulos B."/>
            <person name="Cheng J.F."/>
            <person name="Woyke T."/>
            <person name="Pelin A."/>
            <person name="Henrissat B."/>
            <person name="Reynolds N.K."/>
            <person name="Benny G.L."/>
            <person name="Smith M.E."/>
            <person name="James T.Y."/>
            <person name="Grigoriev I.V."/>
        </authorList>
    </citation>
    <scope>NUCLEOTIDE SEQUENCE [LARGE SCALE GENOMIC DNA]</scope>
    <source>
        <strain evidence="7">CSF55</strain>
    </source>
</reference>
<feature type="coiled-coil region" evidence="1">
    <location>
        <begin position="446"/>
        <end position="473"/>
    </location>
</feature>
<evidence type="ECO:0000313" key="4">
    <source>
        <dbReference type="EMBL" id="EPZ36053.1"/>
    </source>
</evidence>
<dbReference type="InterPro" id="IPR000719">
    <property type="entry name" value="Prot_kinase_dom"/>
</dbReference>
<accession>A0A075B0Y1</accession>
<dbReference type="SUPFAM" id="SSF56112">
    <property type="entry name" value="Protein kinase-like (PK-like)"/>
    <property type="match status" value="1"/>
</dbReference>
<dbReference type="PROSITE" id="PS50011">
    <property type="entry name" value="PROTEIN_KINASE_DOM"/>
    <property type="match status" value="1"/>
</dbReference>
<feature type="chain" id="PRO_5040560495" evidence="2">
    <location>
        <begin position="17"/>
        <end position="477"/>
    </location>
</feature>
<dbReference type="HOGENOM" id="CLU_572589_0_0_1"/>
<keyword evidence="6" id="KW-1185">Reference proteome</keyword>
<evidence type="ECO:0000313" key="6">
    <source>
        <dbReference type="Proteomes" id="UP000030755"/>
    </source>
</evidence>
<evidence type="ECO:0000259" key="3">
    <source>
        <dbReference type="PROSITE" id="PS50011"/>
    </source>
</evidence>
<dbReference type="AlphaFoldDB" id="A0A075B0Y1"/>
<evidence type="ECO:0000256" key="2">
    <source>
        <dbReference type="SAM" id="SignalP"/>
    </source>
</evidence>
<gene>
    <name evidence="4" type="ORF">O9G_002696</name>
    <name evidence="5" type="ORF">ROZALSC1DRAFT_28550</name>
</gene>
<sequence>MKIILLFTTWLGLIASNEISYDFSQIPKCHENDFKIIESFQGSRHYQVLQKAIHNPSGSLALIKYYSLSNSEASKRHVKEFQREIRVHHYVNSPMIQKLICYNEMITPGRMNILYFAVEYFEGVLLEKQLQAGRFTISETIELFYKILAGVKSLHASLLIHGNLTPSNILIKDGVIKLINFEYSSAENDWDINDHSVSSPYHIKDPIFTLATDLYSIGVIIYETHFLSTAPEAYSLERKAKEKYPSKRVENDDKPYFMNQRIFNALLPLIQVNLKKRILFLLPKNSDDLNKNLFNEIDCKAMSMNEVFSSNAVLDLFVSKYPYEQLKEYLGSVTEEHINLIATKRGKTLYLENRLLDLKQKEEKLNLKSREVESSSETLKEKMQAYETAKKNIFKQFYGLEEMKLDVVNEASRLASLVEERNTLDDFVDNLKIEIGRAKEDYSMFIMAFEKKMEDLEELKMIVEKAVEKTHQKLIDV</sequence>
<evidence type="ECO:0000313" key="5">
    <source>
        <dbReference type="EMBL" id="RKP19899.1"/>
    </source>
</evidence>
<proteinExistence type="predicted"/>
<name>A0A075B0Y1_ROZAC</name>
<dbReference type="InterPro" id="IPR053235">
    <property type="entry name" value="Ser_Thr_kinase"/>
</dbReference>
<dbReference type="GO" id="GO:0005737">
    <property type="term" value="C:cytoplasm"/>
    <property type="evidence" value="ECO:0007669"/>
    <property type="project" value="TreeGrafter"/>
</dbReference>
<reference evidence="5" key="3">
    <citation type="submission" date="2018-08" db="EMBL/GenBank/DDBJ databases">
        <title>Leveraging single-cell genomics to expand the Fungal Tree of Life.</title>
        <authorList>
            <consortium name="DOE Joint Genome Institute"/>
            <person name="Ahrendt S.R."/>
            <person name="Quandt C.A."/>
            <person name="Ciobanu D."/>
            <person name="Clum A."/>
            <person name="Salamov A."/>
            <person name="Andreopoulos B."/>
            <person name="Cheng J.-F."/>
            <person name="Woyke T."/>
            <person name="Pelin A."/>
            <person name="Henrissat B."/>
            <person name="Reynolds N."/>
            <person name="Benny G.L."/>
            <person name="Smith M.E."/>
            <person name="James T.Y."/>
            <person name="Grigoriev I.V."/>
        </authorList>
    </citation>
    <scope>NUCLEOTIDE SEQUENCE</scope>
    <source>
        <strain evidence="5">CSF55</strain>
    </source>
</reference>
<dbReference type="Pfam" id="PF00069">
    <property type="entry name" value="Pkinase"/>
    <property type="match status" value="1"/>
</dbReference>
<keyword evidence="1" id="KW-0175">Coiled coil</keyword>
<dbReference type="SMART" id="SM00220">
    <property type="entry name" value="S_TKc"/>
    <property type="match status" value="1"/>
</dbReference>
<dbReference type="Gene3D" id="1.10.510.10">
    <property type="entry name" value="Transferase(Phosphotransferase) domain 1"/>
    <property type="match status" value="1"/>
</dbReference>
<dbReference type="PANTHER" id="PTHR24361">
    <property type="entry name" value="MITOGEN-ACTIVATED KINASE KINASE KINASE"/>
    <property type="match status" value="1"/>
</dbReference>
<dbReference type="InterPro" id="IPR011009">
    <property type="entry name" value="Kinase-like_dom_sf"/>
</dbReference>
<keyword evidence="2" id="KW-0732">Signal</keyword>
<evidence type="ECO:0000313" key="7">
    <source>
        <dbReference type="Proteomes" id="UP000281549"/>
    </source>
</evidence>
<dbReference type="OrthoDB" id="6718656at2759"/>
<dbReference type="Proteomes" id="UP000030755">
    <property type="component" value="Unassembled WGS sequence"/>
</dbReference>
<dbReference type="EMBL" id="ML005141">
    <property type="protein sequence ID" value="RKP19899.1"/>
    <property type="molecule type" value="Genomic_DNA"/>
</dbReference>
<organism evidence="4 6">
    <name type="scientific">Rozella allomycis (strain CSF55)</name>
    <dbReference type="NCBI Taxonomy" id="988480"/>
    <lineage>
        <taxon>Eukaryota</taxon>
        <taxon>Fungi</taxon>
        <taxon>Fungi incertae sedis</taxon>
        <taxon>Cryptomycota</taxon>
        <taxon>Cryptomycota incertae sedis</taxon>
        <taxon>Rozella</taxon>
    </lineage>
</organism>
<dbReference type="GO" id="GO:0004674">
    <property type="term" value="F:protein serine/threonine kinase activity"/>
    <property type="evidence" value="ECO:0007669"/>
    <property type="project" value="TreeGrafter"/>
</dbReference>
<keyword evidence="4" id="KW-0418">Kinase</keyword>
<dbReference type="GO" id="GO:0005524">
    <property type="term" value="F:ATP binding"/>
    <property type="evidence" value="ECO:0007669"/>
    <property type="project" value="InterPro"/>
</dbReference>
<protein>
    <submittedName>
        <fullName evidence="5">Kinase-like protein</fullName>
    </submittedName>
    <submittedName>
        <fullName evidence="4">Protein kinase-like domain-containing protein</fullName>
    </submittedName>
</protein>
<dbReference type="STRING" id="988480.A0A075B0Y1"/>
<dbReference type="EMBL" id="KE560678">
    <property type="protein sequence ID" value="EPZ36053.1"/>
    <property type="molecule type" value="Genomic_DNA"/>
</dbReference>
<feature type="domain" description="Protein kinase" evidence="3">
    <location>
        <begin position="34"/>
        <end position="314"/>
    </location>
</feature>
<feature type="signal peptide" evidence="2">
    <location>
        <begin position="1"/>
        <end position="16"/>
    </location>
</feature>
<reference evidence="4 6" key="1">
    <citation type="journal article" date="2013" name="Curr. Biol.">
        <title>Shared signatures of parasitism and phylogenomics unite Cryptomycota and microsporidia.</title>
        <authorList>
            <person name="James T.Y."/>
            <person name="Pelin A."/>
            <person name="Bonen L."/>
            <person name="Ahrendt S."/>
            <person name="Sain D."/>
            <person name="Corradi N."/>
            <person name="Stajich J.E."/>
        </authorList>
    </citation>
    <scope>NUCLEOTIDE SEQUENCE [LARGE SCALE GENOMIC DNA]</scope>
    <source>
        <strain evidence="4">CSF55</strain>
        <strain evidence="4">CSF55</strain>
    </source>
</reference>
<evidence type="ECO:0000256" key="1">
    <source>
        <dbReference type="SAM" id="Coils"/>
    </source>
</evidence>